<feature type="compositionally biased region" description="Basic and acidic residues" evidence="1">
    <location>
        <begin position="48"/>
        <end position="60"/>
    </location>
</feature>
<sequence>LTKATTTTPPPCTPSKTLKCQVVEENKDFLPYSDSSSPTSDLSPNIDSRNEHLQEQELTEKSPIWTTEKLQQTTTDTNMGDDDSDGGSGEDTSSSQNPYFYDETI</sequence>
<reference evidence="2" key="1">
    <citation type="submission" date="2016-06" db="UniProtKB">
        <authorList>
            <consortium name="WormBaseParasite"/>
        </authorList>
    </citation>
    <scope>IDENTIFICATION</scope>
</reference>
<accession>A0A183D3E5</accession>
<proteinExistence type="predicted"/>
<protein>
    <submittedName>
        <fullName evidence="2">EEV glycoprotein</fullName>
    </submittedName>
</protein>
<feature type="region of interest" description="Disordered" evidence="1">
    <location>
        <begin position="29"/>
        <end position="105"/>
    </location>
</feature>
<evidence type="ECO:0000313" key="2">
    <source>
        <dbReference type="WBParaSite" id="GPUH_0000324101-mRNA-1"/>
    </source>
</evidence>
<name>A0A183D3E5_9BILA</name>
<organism evidence="2">
    <name type="scientific">Gongylonema pulchrum</name>
    <dbReference type="NCBI Taxonomy" id="637853"/>
    <lineage>
        <taxon>Eukaryota</taxon>
        <taxon>Metazoa</taxon>
        <taxon>Ecdysozoa</taxon>
        <taxon>Nematoda</taxon>
        <taxon>Chromadorea</taxon>
        <taxon>Rhabditida</taxon>
        <taxon>Spirurina</taxon>
        <taxon>Spiruromorpha</taxon>
        <taxon>Spiruroidea</taxon>
        <taxon>Gongylonematidae</taxon>
        <taxon>Gongylonema</taxon>
    </lineage>
</organism>
<dbReference type="AlphaFoldDB" id="A0A183D3E5"/>
<dbReference type="WBParaSite" id="GPUH_0000324101-mRNA-1">
    <property type="protein sequence ID" value="GPUH_0000324101-mRNA-1"/>
    <property type="gene ID" value="GPUH_0000324101"/>
</dbReference>
<feature type="compositionally biased region" description="Low complexity" evidence="1">
    <location>
        <begin position="30"/>
        <end position="44"/>
    </location>
</feature>
<evidence type="ECO:0000256" key="1">
    <source>
        <dbReference type="SAM" id="MobiDB-lite"/>
    </source>
</evidence>
<feature type="compositionally biased region" description="Low complexity" evidence="1">
    <location>
        <begin position="66"/>
        <end position="78"/>
    </location>
</feature>